<name>A0AAV1WPN9_LUPLU</name>
<feature type="region of interest" description="Disordered" evidence="1">
    <location>
        <begin position="288"/>
        <end position="312"/>
    </location>
</feature>
<feature type="compositionally biased region" description="Low complexity" evidence="1">
    <location>
        <begin position="248"/>
        <end position="261"/>
    </location>
</feature>
<dbReference type="AlphaFoldDB" id="A0AAV1WPN9"/>
<evidence type="ECO:0000256" key="1">
    <source>
        <dbReference type="SAM" id="MobiDB-lite"/>
    </source>
</evidence>
<evidence type="ECO:0000313" key="4">
    <source>
        <dbReference type="Proteomes" id="UP001497480"/>
    </source>
</evidence>
<accession>A0AAV1WPN9</accession>
<feature type="region of interest" description="Disordered" evidence="1">
    <location>
        <begin position="248"/>
        <end position="269"/>
    </location>
</feature>
<protein>
    <recommendedName>
        <fullName evidence="2">GBF-interacting protein 1 N-terminal domain-containing protein</fullName>
    </recommendedName>
</protein>
<comment type="caution">
    <text evidence="3">The sequence shown here is derived from an EMBL/GenBank/DDBJ whole genome shotgun (WGS) entry which is preliminary data.</text>
</comment>
<feature type="compositionally biased region" description="Polar residues" evidence="1">
    <location>
        <begin position="149"/>
        <end position="174"/>
    </location>
</feature>
<dbReference type="SUPFAM" id="SSF46934">
    <property type="entry name" value="UBA-like"/>
    <property type="match status" value="1"/>
</dbReference>
<organism evidence="3 4">
    <name type="scientific">Lupinus luteus</name>
    <name type="common">European yellow lupine</name>
    <dbReference type="NCBI Taxonomy" id="3873"/>
    <lineage>
        <taxon>Eukaryota</taxon>
        <taxon>Viridiplantae</taxon>
        <taxon>Streptophyta</taxon>
        <taxon>Embryophyta</taxon>
        <taxon>Tracheophyta</taxon>
        <taxon>Spermatophyta</taxon>
        <taxon>Magnoliopsida</taxon>
        <taxon>eudicotyledons</taxon>
        <taxon>Gunneridae</taxon>
        <taxon>Pentapetalae</taxon>
        <taxon>rosids</taxon>
        <taxon>fabids</taxon>
        <taxon>Fabales</taxon>
        <taxon>Fabaceae</taxon>
        <taxon>Papilionoideae</taxon>
        <taxon>50 kb inversion clade</taxon>
        <taxon>genistoids sensu lato</taxon>
        <taxon>core genistoids</taxon>
        <taxon>Genisteae</taxon>
        <taxon>Lupinus</taxon>
    </lineage>
</organism>
<feature type="region of interest" description="Disordered" evidence="1">
    <location>
        <begin position="149"/>
        <end position="176"/>
    </location>
</feature>
<sequence>MGSESKKNSVPEIAEKVVKNLKEIVNETEQEIYAVLKDCDMDPNRAVERLLSQDTFHEVRSKRERRKEMKEALDSRTRSNNVGLSCGRKIGAGNDRTGVQSGLTHVTYNELGKAASNGDVGSVFPSVTSYTTDVLGKITSESFCADNGRSSLGTGDSISDSTQVSPRLQPSQLGVRNGHLSMADIVRMGRASEDVVSHNHYNASVVSTSGNSESSLSLQCQNNSEQQVFHEEWPVSEQPIIDNLQELNCSSSSNVNGSSEHPSGHDTAVSLHRNCESDATQQIISEKIESGSTSSKHTSMSSNAGLGSLSNSNIKNTQSSDFYNSYKHHKDVSSATSDIQQLSIKETKQEVSSSEDNPIVVLPNHLQALAAECSHLSFGTYNGGCNSTSMIHASNISRSGIEEKSAVASGSSAEFLDASSVYHGDKELGFDQTHRETTYVKNQDFLSSPHQELLKNIVPVETLGYECNTMASVLDRSLQKSHWATPSLPLKQPASQWENFSSFPREKNADSDLISSDVLAFLITQSQPARFSNAVSSISNPATTLSEVMEPDTCAPPNRSTSLQDISLQSSIQFQQLLDRKGHRSLPQNQSYMATINSQQAFSAYNQSHADMKYNFPQSRNEILMNRLPVAITRDAFGYGNNGSSFSSSGSFLSNSSLGYSMASSNFNETLPPHYSGERNLSSTQKQAYFSQWGDYGAESRSSSLPARTQYDFLRQTSAALSQYVNPGYSELYHSQAPVVDEVQRPDGFRDLASKQLHQFWHRSH</sequence>
<evidence type="ECO:0000259" key="2">
    <source>
        <dbReference type="Pfam" id="PF06972"/>
    </source>
</evidence>
<dbReference type="Proteomes" id="UP001497480">
    <property type="component" value="Unassembled WGS sequence"/>
</dbReference>
<feature type="compositionally biased region" description="Low complexity" evidence="1">
    <location>
        <begin position="290"/>
        <end position="312"/>
    </location>
</feature>
<keyword evidence="4" id="KW-1185">Reference proteome</keyword>
<dbReference type="PANTHER" id="PTHR46445:SF14">
    <property type="entry name" value="DUF1296 FAMILY PROTEIN"/>
    <property type="match status" value="1"/>
</dbReference>
<dbReference type="PANTHER" id="PTHR46445">
    <property type="entry name" value="RNA POLYMERASE II DEGRADATION FACTOR-LIKE PROTEIN (DUF1296)"/>
    <property type="match status" value="1"/>
</dbReference>
<proteinExistence type="predicted"/>
<dbReference type="Pfam" id="PF06972">
    <property type="entry name" value="GIP1_N"/>
    <property type="match status" value="1"/>
</dbReference>
<dbReference type="EMBL" id="CAXHTB010000008">
    <property type="protein sequence ID" value="CAL0310928.1"/>
    <property type="molecule type" value="Genomic_DNA"/>
</dbReference>
<reference evidence="3 4" key="1">
    <citation type="submission" date="2024-03" db="EMBL/GenBank/DDBJ databases">
        <authorList>
            <person name="Martinez-Hernandez J."/>
        </authorList>
    </citation>
    <scope>NUCLEOTIDE SEQUENCE [LARGE SCALE GENOMIC DNA]</scope>
</reference>
<gene>
    <name evidence="3" type="ORF">LLUT_LOCUS11988</name>
</gene>
<dbReference type="InterPro" id="IPR009719">
    <property type="entry name" value="GIP1_N"/>
</dbReference>
<evidence type="ECO:0000313" key="3">
    <source>
        <dbReference type="EMBL" id="CAL0310928.1"/>
    </source>
</evidence>
<feature type="domain" description="GBF-interacting protein 1 N-terminal" evidence="2">
    <location>
        <begin position="10"/>
        <end position="68"/>
    </location>
</feature>
<dbReference type="InterPro" id="IPR009060">
    <property type="entry name" value="UBA-like_sf"/>
</dbReference>